<sequence>IVYCGSGVTACPNIRGLWQAGYRQAKLYAGSWSDWSSYEENPVAVGDEEKA</sequence>
<feature type="domain" description="Rhodanese" evidence="1">
    <location>
        <begin position="1"/>
        <end position="44"/>
    </location>
</feature>
<dbReference type="InterPro" id="IPR036873">
    <property type="entry name" value="Rhodanese-like_dom_sf"/>
</dbReference>
<dbReference type="EMBL" id="WNUR01000247">
    <property type="protein sequence ID" value="MDZ7542546.1"/>
    <property type="molecule type" value="Genomic_DNA"/>
</dbReference>
<dbReference type="PROSITE" id="PS50206">
    <property type="entry name" value="RHODANESE_3"/>
    <property type="match status" value="1"/>
</dbReference>
<name>A0AAW9KA43_CLOPF</name>
<evidence type="ECO:0000313" key="3">
    <source>
        <dbReference type="Proteomes" id="UP001288944"/>
    </source>
</evidence>
<protein>
    <submittedName>
        <fullName evidence="2">Sulfurtransferase</fullName>
    </submittedName>
</protein>
<evidence type="ECO:0000313" key="2">
    <source>
        <dbReference type="EMBL" id="MDZ7542546.1"/>
    </source>
</evidence>
<accession>A0AAW9KA43</accession>
<reference evidence="2" key="1">
    <citation type="submission" date="2019-11" db="EMBL/GenBank/DDBJ databases">
        <title>Characterization of Clostridium perfringens isolates from swine manure treated agricultural soils.</title>
        <authorList>
            <person name="Wushke S.T."/>
        </authorList>
    </citation>
    <scope>NUCLEOTIDE SEQUENCE</scope>
    <source>
        <strain evidence="2">X62</strain>
    </source>
</reference>
<dbReference type="SUPFAM" id="SSF52821">
    <property type="entry name" value="Rhodanese/Cell cycle control phosphatase"/>
    <property type="match status" value="1"/>
</dbReference>
<dbReference type="Proteomes" id="UP001288944">
    <property type="component" value="Unassembled WGS sequence"/>
</dbReference>
<proteinExistence type="predicted"/>
<comment type="caution">
    <text evidence="2">The sequence shown here is derived from an EMBL/GenBank/DDBJ whole genome shotgun (WGS) entry which is preliminary data.</text>
</comment>
<organism evidence="2 3">
    <name type="scientific">Clostridium perfringens</name>
    <dbReference type="NCBI Taxonomy" id="1502"/>
    <lineage>
        <taxon>Bacteria</taxon>
        <taxon>Bacillati</taxon>
        <taxon>Bacillota</taxon>
        <taxon>Clostridia</taxon>
        <taxon>Eubacteriales</taxon>
        <taxon>Clostridiaceae</taxon>
        <taxon>Clostridium</taxon>
    </lineage>
</organism>
<dbReference type="Gene3D" id="3.40.250.10">
    <property type="entry name" value="Rhodanese-like domain"/>
    <property type="match status" value="1"/>
</dbReference>
<feature type="non-terminal residue" evidence="2">
    <location>
        <position position="1"/>
    </location>
</feature>
<dbReference type="InterPro" id="IPR001763">
    <property type="entry name" value="Rhodanese-like_dom"/>
</dbReference>
<gene>
    <name evidence="2" type="ORF">GNF83_15320</name>
</gene>
<dbReference type="AlphaFoldDB" id="A0AAW9KA43"/>
<evidence type="ECO:0000259" key="1">
    <source>
        <dbReference type="PROSITE" id="PS50206"/>
    </source>
</evidence>